<dbReference type="GO" id="GO:0005737">
    <property type="term" value="C:cytoplasm"/>
    <property type="evidence" value="ECO:0007669"/>
    <property type="project" value="TreeGrafter"/>
</dbReference>
<dbReference type="PROSITE" id="PS51450">
    <property type="entry name" value="LRR"/>
    <property type="match status" value="1"/>
</dbReference>
<dbReference type="EMBL" id="ML979137">
    <property type="protein sequence ID" value="KAF1914829.1"/>
    <property type="molecule type" value="Genomic_DNA"/>
</dbReference>
<sequence>MDCDPVPPSSPPHATSTNAPSSPFFEQQNDAFSPKSSSPPPLFSSDDSRESADLVNYQSPRIFKNKRKGTWWDNTESAHNAPNSKKARMTRNFDSGVYMMSDGTDGSESLLPPHKSPFDLDGTCDMPFEDGLEQRPLGEEEKVFCNTLYAGLDKNSLVYDFSYSSLQDSDIGRIGQLASVIKNLPDPGNEVPAEGQYRSMVPELYVNLSHNRLHRLTPSLFDVQNLTTLVLTGNNIEELPAQICNLRNLRELNISLNQIRWLPFDFLKQFSDPAHNLSILGDSGVPWLMPDIPRLIGGLDPSPSQSVRYSLYDNQDADFERERDMFTWCLRTFRGHEAYRQYRSGNMPLYIARTQVSYFDQTGELLCGSSKLPMSSRETFAVLTDTNFGTHGIPASNWFAPPNPKVVTSLLTMSLHNTLRYRHEEDLSIDNLRCHIGDPVPSAADALLKQAERNNAGGYGDFKKCNICKREYIVARAEWIEWWLTQKQMVLPFKVQVCSWGCVPDAMLKRPDKFTLV</sequence>
<evidence type="ECO:0000256" key="1">
    <source>
        <dbReference type="ARBA" id="ARBA00022614"/>
    </source>
</evidence>
<evidence type="ECO:0000313" key="4">
    <source>
        <dbReference type="EMBL" id="KAF1914829.1"/>
    </source>
</evidence>
<dbReference type="InterPro" id="IPR032675">
    <property type="entry name" value="LRR_dom_sf"/>
</dbReference>
<dbReference type="InterPro" id="IPR050216">
    <property type="entry name" value="LRR_domain-containing"/>
</dbReference>
<dbReference type="SUPFAM" id="SSF52058">
    <property type="entry name" value="L domain-like"/>
    <property type="match status" value="1"/>
</dbReference>
<evidence type="ECO:0000256" key="3">
    <source>
        <dbReference type="SAM" id="MobiDB-lite"/>
    </source>
</evidence>
<dbReference type="PANTHER" id="PTHR48051:SF54">
    <property type="entry name" value="LEUCINE-RICH REPEAT-CONTAINING PROTEIN"/>
    <property type="match status" value="1"/>
</dbReference>
<gene>
    <name evidence="4" type="ORF">BDU57DRAFT_558349</name>
</gene>
<proteinExistence type="predicted"/>
<organism evidence="4 5">
    <name type="scientific">Ampelomyces quisqualis</name>
    <name type="common">Powdery mildew agent</name>
    <dbReference type="NCBI Taxonomy" id="50730"/>
    <lineage>
        <taxon>Eukaryota</taxon>
        <taxon>Fungi</taxon>
        <taxon>Dikarya</taxon>
        <taxon>Ascomycota</taxon>
        <taxon>Pezizomycotina</taxon>
        <taxon>Dothideomycetes</taxon>
        <taxon>Pleosporomycetidae</taxon>
        <taxon>Pleosporales</taxon>
        <taxon>Pleosporineae</taxon>
        <taxon>Phaeosphaeriaceae</taxon>
        <taxon>Ampelomyces</taxon>
    </lineage>
</organism>
<dbReference type="Pfam" id="PF13855">
    <property type="entry name" value="LRR_8"/>
    <property type="match status" value="1"/>
</dbReference>
<feature type="compositionally biased region" description="Polar residues" evidence="3">
    <location>
        <begin position="12"/>
        <end position="31"/>
    </location>
</feature>
<evidence type="ECO:0000256" key="2">
    <source>
        <dbReference type="ARBA" id="ARBA00022737"/>
    </source>
</evidence>
<dbReference type="AlphaFoldDB" id="A0A6A5QHE6"/>
<name>A0A6A5QHE6_AMPQU</name>
<accession>A0A6A5QHE6</accession>
<dbReference type="SMART" id="SM00369">
    <property type="entry name" value="LRR_TYP"/>
    <property type="match status" value="2"/>
</dbReference>
<reference evidence="4" key="1">
    <citation type="journal article" date="2020" name="Stud. Mycol.">
        <title>101 Dothideomycetes genomes: a test case for predicting lifestyles and emergence of pathogens.</title>
        <authorList>
            <person name="Haridas S."/>
            <person name="Albert R."/>
            <person name="Binder M."/>
            <person name="Bloem J."/>
            <person name="Labutti K."/>
            <person name="Salamov A."/>
            <person name="Andreopoulos B."/>
            <person name="Baker S."/>
            <person name="Barry K."/>
            <person name="Bills G."/>
            <person name="Bluhm B."/>
            <person name="Cannon C."/>
            <person name="Castanera R."/>
            <person name="Culley D."/>
            <person name="Daum C."/>
            <person name="Ezra D."/>
            <person name="Gonzalez J."/>
            <person name="Henrissat B."/>
            <person name="Kuo A."/>
            <person name="Liang C."/>
            <person name="Lipzen A."/>
            <person name="Lutzoni F."/>
            <person name="Magnuson J."/>
            <person name="Mondo S."/>
            <person name="Nolan M."/>
            <person name="Ohm R."/>
            <person name="Pangilinan J."/>
            <person name="Park H.-J."/>
            <person name="Ramirez L."/>
            <person name="Alfaro M."/>
            <person name="Sun H."/>
            <person name="Tritt A."/>
            <person name="Yoshinaga Y."/>
            <person name="Zwiers L.-H."/>
            <person name="Turgeon B."/>
            <person name="Goodwin S."/>
            <person name="Spatafora J."/>
            <person name="Crous P."/>
            <person name="Grigoriev I."/>
        </authorList>
    </citation>
    <scope>NUCLEOTIDE SEQUENCE</scope>
    <source>
        <strain evidence="4">HMLAC05119</strain>
    </source>
</reference>
<evidence type="ECO:0000313" key="5">
    <source>
        <dbReference type="Proteomes" id="UP000800096"/>
    </source>
</evidence>
<feature type="compositionally biased region" description="Pro residues" evidence="3">
    <location>
        <begin position="1"/>
        <end position="11"/>
    </location>
</feature>
<dbReference type="InterPro" id="IPR003591">
    <property type="entry name" value="Leu-rich_rpt_typical-subtyp"/>
</dbReference>
<dbReference type="Gene3D" id="3.80.10.10">
    <property type="entry name" value="Ribonuclease Inhibitor"/>
    <property type="match status" value="1"/>
</dbReference>
<dbReference type="PANTHER" id="PTHR48051">
    <property type="match status" value="1"/>
</dbReference>
<dbReference type="Proteomes" id="UP000800096">
    <property type="component" value="Unassembled WGS sequence"/>
</dbReference>
<dbReference type="InterPro" id="IPR001611">
    <property type="entry name" value="Leu-rich_rpt"/>
</dbReference>
<keyword evidence="2" id="KW-0677">Repeat</keyword>
<dbReference type="OrthoDB" id="1517790at2759"/>
<keyword evidence="1" id="KW-0433">Leucine-rich repeat</keyword>
<feature type="region of interest" description="Disordered" evidence="3">
    <location>
        <begin position="1"/>
        <end position="59"/>
    </location>
</feature>
<keyword evidence="5" id="KW-1185">Reference proteome</keyword>
<protein>
    <submittedName>
        <fullName evidence="4">Uncharacterized protein</fullName>
    </submittedName>
</protein>